<dbReference type="GO" id="GO:0006508">
    <property type="term" value="P:proteolysis"/>
    <property type="evidence" value="ECO:0007669"/>
    <property type="project" value="UniProtKB-KW"/>
</dbReference>
<dbReference type="Gene3D" id="3.20.190.20">
    <property type="match status" value="2"/>
</dbReference>
<dbReference type="InterPro" id="IPR001940">
    <property type="entry name" value="Peptidase_S1C"/>
</dbReference>
<evidence type="ECO:0000256" key="1">
    <source>
        <dbReference type="ARBA" id="ARBA00010541"/>
    </source>
</evidence>
<evidence type="ECO:0000256" key="2">
    <source>
        <dbReference type="ARBA" id="ARBA00022670"/>
    </source>
</evidence>
<dbReference type="PANTHER" id="PTHR45980">
    <property type="match status" value="1"/>
</dbReference>
<dbReference type="PANTHER" id="PTHR45980:SF9">
    <property type="entry name" value="PROTEASE DO-LIKE 10, MITOCHONDRIAL-RELATED"/>
    <property type="match status" value="1"/>
</dbReference>
<organism evidence="6 7">
    <name type="scientific">Cardiosporidium cionae</name>
    <dbReference type="NCBI Taxonomy" id="476202"/>
    <lineage>
        <taxon>Eukaryota</taxon>
        <taxon>Sar</taxon>
        <taxon>Alveolata</taxon>
        <taxon>Apicomplexa</taxon>
        <taxon>Aconoidasida</taxon>
        <taxon>Nephromycida</taxon>
        <taxon>Cardiosporidium</taxon>
    </lineage>
</organism>
<proteinExistence type="inferred from homology"/>
<evidence type="ECO:0000259" key="5">
    <source>
        <dbReference type="Pfam" id="PF17815"/>
    </source>
</evidence>
<dbReference type="PRINTS" id="PR00834">
    <property type="entry name" value="PROTEASES2C"/>
</dbReference>
<keyword evidence="7" id="KW-1185">Reference proteome</keyword>
<name>A0ABQ7JD06_9APIC</name>
<dbReference type="Pfam" id="PF17815">
    <property type="entry name" value="PDZ_3"/>
    <property type="match status" value="1"/>
</dbReference>
<accession>A0ABQ7JD06</accession>
<dbReference type="InterPro" id="IPR046449">
    <property type="entry name" value="DEGP_PDZ_sf"/>
</dbReference>
<dbReference type="GO" id="GO:0008233">
    <property type="term" value="F:peptidase activity"/>
    <property type="evidence" value="ECO:0007669"/>
    <property type="project" value="UniProtKB-KW"/>
</dbReference>
<dbReference type="Gene3D" id="2.40.10.120">
    <property type="match status" value="1"/>
</dbReference>
<comment type="caution">
    <text evidence="6">The sequence shown here is derived from an EMBL/GenBank/DDBJ whole genome shotgun (WGS) entry which is preliminary data.</text>
</comment>
<protein>
    <submittedName>
        <fullName evidence="6">Serine protease</fullName>
    </submittedName>
</protein>
<evidence type="ECO:0000313" key="7">
    <source>
        <dbReference type="Proteomes" id="UP000823046"/>
    </source>
</evidence>
<sequence>MLVQLKRAAGLKNTHTYRNPEKFIAIVLATAHESDLALLTVESDRFWNDTNPLELTGIPELQDTVTVLGYPQGGEQLSITEGIVSRVDMTVYSHSDYKLLAIQIDAAINPGNSGGPAIVDGKVAGIAFQGFNQLQNVGYIIPVPLIHLLLEDLRLHKKYTGIVDSGIESVSMENEALRNYWGMSNLTAEKFPNQTQKTGILVVHVDELRIQQFKETINSGEKSEESNILKERNIKMSLFPHGISDMMASGTNLSVGLRRNDVLLSIDTSSIANDGTVLFRNMERLNYEYSLMEKFSGETTVATVLRDGRIQTVTMPLSTPKTLVPKHTWDTYPSYYIFGGLVFTPLTKTLVKILPSKLTVGYNFRNVIVVSVNGEKILSLQHLVNIMERPQSSEDEFLRIYIENENGAQLPIVLHHSTAKKLGKCILKEHQIPTDRQL</sequence>
<dbReference type="EMBL" id="JADAQX010000132">
    <property type="protein sequence ID" value="KAF8821759.1"/>
    <property type="molecule type" value="Genomic_DNA"/>
</dbReference>
<keyword evidence="2 6" id="KW-0645">Protease</keyword>
<evidence type="ECO:0000256" key="3">
    <source>
        <dbReference type="ARBA" id="ARBA00022801"/>
    </source>
</evidence>
<reference evidence="6 7" key="1">
    <citation type="journal article" date="2020" name="bioRxiv">
        <title>Metabolic contributions of an alphaproteobacterial endosymbiont in the apicomplexan Cardiosporidium cionae.</title>
        <authorList>
            <person name="Hunter E.S."/>
            <person name="Paight C.J."/>
            <person name="Lane C.E."/>
        </authorList>
    </citation>
    <scope>NUCLEOTIDE SEQUENCE [LARGE SCALE GENOMIC DNA]</scope>
    <source>
        <strain evidence="6">ESH_2018</strain>
    </source>
</reference>
<dbReference type="SUPFAM" id="SSF50494">
    <property type="entry name" value="Trypsin-like serine proteases"/>
    <property type="match status" value="1"/>
</dbReference>
<feature type="domain" description="Protease Do-like PDZ" evidence="5">
    <location>
        <begin position="350"/>
        <end position="436"/>
    </location>
</feature>
<dbReference type="InterPro" id="IPR009003">
    <property type="entry name" value="Peptidase_S1_PA"/>
</dbReference>
<dbReference type="Pfam" id="PF13365">
    <property type="entry name" value="Trypsin_2"/>
    <property type="match status" value="1"/>
</dbReference>
<keyword evidence="4" id="KW-0720">Serine protease</keyword>
<comment type="similarity">
    <text evidence="1">Belongs to the peptidase S1C family.</text>
</comment>
<dbReference type="Proteomes" id="UP000823046">
    <property type="component" value="Unassembled WGS sequence"/>
</dbReference>
<evidence type="ECO:0000313" key="6">
    <source>
        <dbReference type="EMBL" id="KAF8821759.1"/>
    </source>
</evidence>
<evidence type="ECO:0000256" key="4">
    <source>
        <dbReference type="ARBA" id="ARBA00022825"/>
    </source>
</evidence>
<keyword evidence="3" id="KW-0378">Hydrolase</keyword>
<gene>
    <name evidence="6" type="ORF">IE077_001621</name>
</gene>
<dbReference type="InterPro" id="IPR041517">
    <property type="entry name" value="DEGP_PDZ"/>
</dbReference>